<evidence type="ECO:0000313" key="2">
    <source>
        <dbReference type="Proteomes" id="UP000019586"/>
    </source>
</evidence>
<accession>W8VHB6</accession>
<dbReference type="KEGG" id="kps:KPNJ2_03336"/>
<dbReference type="AlphaFoldDB" id="W8VHB6"/>
<protein>
    <submittedName>
        <fullName evidence="1">Uncharacterized protein</fullName>
    </submittedName>
</protein>
<dbReference type="HOGENOM" id="CLU_3062513_0_0_6"/>
<sequence>MHHPNLITAIINILCRPIETERNKKSSIENENHSFFYLQNSSAPAGLHHSTVK</sequence>
<organism evidence="1 2">
    <name type="scientific">Klebsiella pneumoniae 30684/NJST258_2</name>
    <dbReference type="NCBI Taxonomy" id="1420013"/>
    <lineage>
        <taxon>Bacteria</taxon>
        <taxon>Pseudomonadati</taxon>
        <taxon>Pseudomonadota</taxon>
        <taxon>Gammaproteobacteria</taxon>
        <taxon>Enterobacterales</taxon>
        <taxon>Enterobacteriaceae</taxon>
        <taxon>Klebsiella/Raoultella group</taxon>
        <taxon>Klebsiella</taxon>
        <taxon>Klebsiella pneumoniae complex</taxon>
    </lineage>
</organism>
<reference evidence="1 2" key="1">
    <citation type="journal article" date="2014" name="Proc. Natl. Acad. Sci. U.S.A.">
        <title>Molecular dissection of the evolution of carbapenem-resistant multilocus sequence type 258 Klebsiella pneumoniae.</title>
        <authorList>
            <person name="Deleo F.R."/>
            <person name="Chen L."/>
            <person name="Porcella S.F."/>
            <person name="Martens C.A."/>
            <person name="Kobayashi S.D."/>
            <person name="Porter A.R."/>
            <person name="Chavda K.D."/>
            <person name="Jacobs M.R."/>
            <person name="Mathema B."/>
            <person name="Olsen R.J."/>
            <person name="Bonomo R.A."/>
            <person name="Musser J.M."/>
            <person name="Kreiswirth B.N."/>
        </authorList>
    </citation>
    <scope>NUCLEOTIDE SEQUENCE [LARGE SCALE GENOMIC DNA]</scope>
    <source>
        <strain evidence="1">30684/NJST258_2</strain>
    </source>
</reference>
<name>W8VHB6_KLEPN</name>
<gene>
    <name evidence="1" type="ORF">KPNJ2_03336</name>
</gene>
<dbReference type="EMBL" id="CP006918">
    <property type="protein sequence ID" value="AHM80116.1"/>
    <property type="molecule type" value="Genomic_DNA"/>
</dbReference>
<dbReference type="Proteomes" id="UP000019586">
    <property type="component" value="Chromosome"/>
</dbReference>
<evidence type="ECO:0000313" key="1">
    <source>
        <dbReference type="EMBL" id="AHM80116.1"/>
    </source>
</evidence>
<proteinExistence type="predicted"/>